<dbReference type="InterPro" id="IPR010998">
    <property type="entry name" value="Integrase_recombinase_N"/>
</dbReference>
<dbReference type="PROSITE" id="PS51900">
    <property type="entry name" value="CB"/>
    <property type="match status" value="1"/>
</dbReference>
<evidence type="ECO:0000313" key="13">
    <source>
        <dbReference type="EMBL" id="QDT53150.1"/>
    </source>
</evidence>
<dbReference type="Pfam" id="PF00589">
    <property type="entry name" value="Phage_integrase"/>
    <property type="match status" value="1"/>
</dbReference>
<dbReference type="InParanoid" id="A0A517SAJ6"/>
<dbReference type="CDD" id="cd00798">
    <property type="entry name" value="INT_XerDC_C"/>
    <property type="match status" value="1"/>
</dbReference>
<dbReference type="SUPFAM" id="SSF56349">
    <property type="entry name" value="DNA breaking-rejoining enzymes"/>
    <property type="match status" value="1"/>
</dbReference>
<dbReference type="InterPro" id="IPR011010">
    <property type="entry name" value="DNA_brk_join_enz"/>
</dbReference>
<dbReference type="PROSITE" id="PS51898">
    <property type="entry name" value="TYR_RECOMBINASE"/>
    <property type="match status" value="1"/>
</dbReference>
<gene>
    <name evidence="13" type="primary">xerD_1</name>
    <name evidence="10" type="synonym">xerC</name>
    <name evidence="13" type="ORF">Pan44_11650</name>
</gene>
<dbReference type="GO" id="GO:0007059">
    <property type="term" value="P:chromosome segregation"/>
    <property type="evidence" value="ECO:0007669"/>
    <property type="project" value="UniProtKB-UniRule"/>
</dbReference>
<protein>
    <recommendedName>
        <fullName evidence="10">Tyrosine recombinase XerC</fullName>
    </recommendedName>
</protein>
<keyword evidence="8 10" id="KW-0233">DNA recombination</keyword>
<dbReference type="AlphaFoldDB" id="A0A517SAJ6"/>
<comment type="subunit">
    <text evidence="10">Forms a cyclic heterotetrameric complex composed of two molecules of XerC and two molecules of XerD.</text>
</comment>
<dbReference type="OrthoDB" id="9801717at2"/>
<feature type="active site" evidence="10">
    <location>
        <position position="264"/>
    </location>
</feature>
<keyword evidence="9 10" id="KW-0131">Cell cycle</keyword>
<dbReference type="NCBIfam" id="TIGR02225">
    <property type="entry name" value="recomb_XerD"/>
    <property type="match status" value="1"/>
</dbReference>
<evidence type="ECO:0000256" key="7">
    <source>
        <dbReference type="ARBA" id="ARBA00023125"/>
    </source>
</evidence>
<dbReference type="Proteomes" id="UP000315700">
    <property type="component" value="Chromosome"/>
</dbReference>
<keyword evidence="14" id="KW-1185">Reference proteome</keyword>
<dbReference type="PANTHER" id="PTHR30349:SF81">
    <property type="entry name" value="TYROSINE RECOMBINASE XERC"/>
    <property type="match status" value="1"/>
</dbReference>
<feature type="domain" description="Core-binding (CB)" evidence="12">
    <location>
        <begin position="19"/>
        <end position="105"/>
    </location>
</feature>
<dbReference type="Gene3D" id="1.10.150.130">
    <property type="match status" value="1"/>
</dbReference>
<feature type="active site" evidence="10">
    <location>
        <position position="287"/>
    </location>
</feature>
<comment type="subcellular location">
    <subcellularLocation>
        <location evidence="1 10">Cytoplasm</location>
    </subcellularLocation>
</comment>
<evidence type="ECO:0000256" key="5">
    <source>
        <dbReference type="ARBA" id="ARBA00022829"/>
    </source>
</evidence>
<dbReference type="PANTHER" id="PTHR30349">
    <property type="entry name" value="PHAGE INTEGRASE-RELATED"/>
    <property type="match status" value="1"/>
</dbReference>
<dbReference type="InterPro" id="IPR011932">
    <property type="entry name" value="Recomb_XerD"/>
</dbReference>
<evidence type="ECO:0000256" key="1">
    <source>
        <dbReference type="ARBA" id="ARBA00004496"/>
    </source>
</evidence>
<dbReference type="GO" id="GO:0005737">
    <property type="term" value="C:cytoplasm"/>
    <property type="evidence" value="ECO:0007669"/>
    <property type="project" value="UniProtKB-SubCell"/>
</dbReference>
<feature type="active site" evidence="10">
    <location>
        <position position="190"/>
    </location>
</feature>
<evidence type="ECO:0000256" key="9">
    <source>
        <dbReference type="ARBA" id="ARBA00023306"/>
    </source>
</evidence>
<accession>A0A517SAJ6</accession>
<keyword evidence="6 10" id="KW-0229">DNA integration</keyword>
<sequence>MPPRRRPPGPAAQSNLVALSPATHVESFLQYLAAECGMSANTIAAYRNDLRQFTEWSSSRRIQSVQAVDLPLLGDYLQALHERNLSASTIARRLVALKMFFRYLVLEGVLTQSAVDLMSSPKLWEYLPTVLSPETVDKLLAAPTRADAYPLRDRALLAVLYATGCRASEVSNLTIKSVRLADSIAHCRGKGNKERIVNLNPVAVSALEAYIAGERTVMVRGRDQDALFVTRAGKALTRIMIWKLVKKYATRAGCADKVSPHTLRHSFATHMLAGGAEIRALQEMLGHASIRTTQVYTHVEHSRLKSIHAKCHPRG</sequence>
<evidence type="ECO:0000256" key="3">
    <source>
        <dbReference type="ARBA" id="ARBA00022490"/>
    </source>
</evidence>
<dbReference type="InterPro" id="IPR044068">
    <property type="entry name" value="CB"/>
</dbReference>
<keyword evidence="5 10" id="KW-0159">Chromosome partition</keyword>
<reference evidence="13 14" key="1">
    <citation type="submission" date="2019-02" db="EMBL/GenBank/DDBJ databases">
        <title>Deep-cultivation of Planctomycetes and their phenomic and genomic characterization uncovers novel biology.</title>
        <authorList>
            <person name="Wiegand S."/>
            <person name="Jogler M."/>
            <person name="Boedeker C."/>
            <person name="Pinto D."/>
            <person name="Vollmers J."/>
            <person name="Rivas-Marin E."/>
            <person name="Kohn T."/>
            <person name="Peeters S.H."/>
            <person name="Heuer A."/>
            <person name="Rast P."/>
            <person name="Oberbeckmann S."/>
            <person name="Bunk B."/>
            <person name="Jeske O."/>
            <person name="Meyerdierks A."/>
            <person name="Storesund J.E."/>
            <person name="Kallscheuer N."/>
            <person name="Luecker S."/>
            <person name="Lage O.M."/>
            <person name="Pohl T."/>
            <person name="Merkel B.J."/>
            <person name="Hornburger P."/>
            <person name="Mueller R.-W."/>
            <person name="Bruemmer F."/>
            <person name="Labrenz M."/>
            <person name="Spormann A.M."/>
            <person name="Op den Camp H."/>
            <person name="Overmann J."/>
            <person name="Amann R."/>
            <person name="Jetten M.S.M."/>
            <person name="Mascher T."/>
            <person name="Medema M.H."/>
            <person name="Devos D.P."/>
            <person name="Kaster A.-K."/>
            <person name="Ovreas L."/>
            <person name="Rohde M."/>
            <person name="Galperin M.Y."/>
            <person name="Jogler C."/>
        </authorList>
    </citation>
    <scope>NUCLEOTIDE SEQUENCE [LARGE SCALE GENOMIC DNA]</scope>
    <source>
        <strain evidence="13 14">Pan44</strain>
    </source>
</reference>
<name>A0A517SAJ6_9PLAN</name>
<keyword evidence="3 10" id="KW-0963">Cytoplasm</keyword>
<dbReference type="GO" id="GO:0051301">
    <property type="term" value="P:cell division"/>
    <property type="evidence" value="ECO:0007669"/>
    <property type="project" value="UniProtKB-KW"/>
</dbReference>
<dbReference type="EMBL" id="CP036271">
    <property type="protein sequence ID" value="QDT53150.1"/>
    <property type="molecule type" value="Genomic_DNA"/>
</dbReference>
<evidence type="ECO:0000256" key="8">
    <source>
        <dbReference type="ARBA" id="ARBA00023172"/>
    </source>
</evidence>
<dbReference type="GO" id="GO:0006313">
    <property type="term" value="P:DNA transposition"/>
    <property type="evidence" value="ECO:0007669"/>
    <property type="project" value="UniProtKB-UniRule"/>
</dbReference>
<dbReference type="Gene3D" id="1.10.443.10">
    <property type="entry name" value="Intergrase catalytic core"/>
    <property type="match status" value="1"/>
</dbReference>
<dbReference type="InterPro" id="IPR023009">
    <property type="entry name" value="Tyrosine_recombinase_XerC/XerD"/>
</dbReference>
<evidence type="ECO:0000256" key="4">
    <source>
        <dbReference type="ARBA" id="ARBA00022618"/>
    </source>
</evidence>
<comment type="function">
    <text evidence="10">Site-specific tyrosine recombinase, which acts by catalyzing the cutting and rejoining of the recombining DNA molecules. The XerC-XerD complex is essential to convert dimers of the bacterial chromosome into monomers to permit their segregation at cell division. It also contributes to the segregational stability of plasmids.</text>
</comment>
<keyword evidence="4 10" id="KW-0132">Cell division</keyword>
<evidence type="ECO:0000259" key="12">
    <source>
        <dbReference type="PROSITE" id="PS51900"/>
    </source>
</evidence>
<feature type="active site" evidence="10">
    <location>
        <position position="261"/>
    </location>
</feature>
<dbReference type="GO" id="GO:0003677">
    <property type="term" value="F:DNA binding"/>
    <property type="evidence" value="ECO:0007669"/>
    <property type="project" value="UniProtKB-UniRule"/>
</dbReference>
<feature type="active site" description="O-(3'-phospho-DNA)-tyrosine intermediate" evidence="10">
    <location>
        <position position="296"/>
    </location>
</feature>
<dbReference type="InterPro" id="IPR004107">
    <property type="entry name" value="Integrase_SAM-like_N"/>
</dbReference>
<dbReference type="NCBIfam" id="NF001399">
    <property type="entry name" value="PRK00283.1"/>
    <property type="match status" value="1"/>
</dbReference>
<evidence type="ECO:0000256" key="2">
    <source>
        <dbReference type="ARBA" id="ARBA00010450"/>
    </source>
</evidence>
<organism evidence="13 14">
    <name type="scientific">Caulifigura coniformis</name>
    <dbReference type="NCBI Taxonomy" id="2527983"/>
    <lineage>
        <taxon>Bacteria</taxon>
        <taxon>Pseudomonadati</taxon>
        <taxon>Planctomycetota</taxon>
        <taxon>Planctomycetia</taxon>
        <taxon>Planctomycetales</taxon>
        <taxon>Planctomycetaceae</taxon>
        <taxon>Caulifigura</taxon>
    </lineage>
</organism>
<dbReference type="HAMAP" id="MF_01808">
    <property type="entry name" value="Recomb_XerC_XerD"/>
    <property type="match status" value="1"/>
</dbReference>
<feature type="active site" evidence="10">
    <location>
        <position position="166"/>
    </location>
</feature>
<evidence type="ECO:0000313" key="14">
    <source>
        <dbReference type="Proteomes" id="UP000315700"/>
    </source>
</evidence>
<dbReference type="RefSeq" id="WP_145028120.1">
    <property type="nucleotide sequence ID" value="NZ_CP036271.1"/>
</dbReference>
<comment type="similarity">
    <text evidence="2">Belongs to the 'phage' integrase family. XerD subfamily.</text>
</comment>
<dbReference type="KEGG" id="ccos:Pan44_11650"/>
<dbReference type="InterPro" id="IPR002104">
    <property type="entry name" value="Integrase_catalytic"/>
</dbReference>
<keyword evidence="7 10" id="KW-0238">DNA-binding</keyword>
<proteinExistence type="inferred from homology"/>
<evidence type="ECO:0000256" key="10">
    <source>
        <dbReference type="HAMAP-Rule" id="MF_01808"/>
    </source>
</evidence>
<dbReference type="InterPro" id="IPR050090">
    <property type="entry name" value="Tyrosine_recombinase_XerCD"/>
</dbReference>
<dbReference type="GO" id="GO:0009037">
    <property type="term" value="F:tyrosine-based site-specific recombinase activity"/>
    <property type="evidence" value="ECO:0007669"/>
    <property type="project" value="UniProtKB-UniRule"/>
</dbReference>
<comment type="similarity">
    <text evidence="10">Belongs to the 'phage' integrase family. XerC subfamily.</text>
</comment>
<evidence type="ECO:0000259" key="11">
    <source>
        <dbReference type="PROSITE" id="PS51898"/>
    </source>
</evidence>
<dbReference type="Pfam" id="PF02899">
    <property type="entry name" value="Phage_int_SAM_1"/>
    <property type="match status" value="1"/>
</dbReference>
<dbReference type="InterPro" id="IPR013762">
    <property type="entry name" value="Integrase-like_cat_sf"/>
</dbReference>
<feature type="domain" description="Tyr recombinase" evidence="11">
    <location>
        <begin position="126"/>
        <end position="309"/>
    </location>
</feature>
<evidence type="ECO:0000256" key="6">
    <source>
        <dbReference type="ARBA" id="ARBA00022908"/>
    </source>
</evidence>